<dbReference type="Proteomes" id="UP001153069">
    <property type="component" value="Unassembled WGS sequence"/>
</dbReference>
<gene>
    <name evidence="3" type="ORF">SEMRO_62_G035320.1</name>
</gene>
<dbReference type="AlphaFoldDB" id="A0A9N8DB66"/>
<feature type="signal peptide" evidence="2">
    <location>
        <begin position="1"/>
        <end position="21"/>
    </location>
</feature>
<proteinExistence type="predicted"/>
<evidence type="ECO:0000256" key="1">
    <source>
        <dbReference type="SAM" id="Phobius"/>
    </source>
</evidence>
<evidence type="ECO:0000256" key="2">
    <source>
        <dbReference type="SAM" id="SignalP"/>
    </source>
</evidence>
<keyword evidence="2" id="KW-0732">Signal</keyword>
<accession>A0A9N8DB66</accession>
<keyword evidence="1" id="KW-0472">Membrane</keyword>
<reference evidence="3" key="1">
    <citation type="submission" date="2020-06" db="EMBL/GenBank/DDBJ databases">
        <authorList>
            <consortium name="Plant Systems Biology data submission"/>
        </authorList>
    </citation>
    <scope>NUCLEOTIDE SEQUENCE</scope>
    <source>
        <strain evidence="3">D6</strain>
    </source>
</reference>
<feature type="chain" id="PRO_5040290929" evidence="2">
    <location>
        <begin position="22"/>
        <end position="124"/>
    </location>
</feature>
<feature type="transmembrane region" description="Helical" evidence="1">
    <location>
        <begin position="100"/>
        <end position="123"/>
    </location>
</feature>
<name>A0A9N8DB66_9STRA</name>
<comment type="caution">
    <text evidence="3">The sequence shown here is derived from an EMBL/GenBank/DDBJ whole genome shotgun (WGS) entry which is preliminary data.</text>
</comment>
<evidence type="ECO:0000313" key="4">
    <source>
        <dbReference type="Proteomes" id="UP001153069"/>
    </source>
</evidence>
<protein>
    <submittedName>
        <fullName evidence="3">Uncharacterized protein</fullName>
    </submittedName>
</protein>
<evidence type="ECO:0000313" key="3">
    <source>
        <dbReference type="EMBL" id="CAB9499479.1"/>
    </source>
</evidence>
<keyword evidence="1" id="KW-1133">Transmembrane helix</keyword>
<keyword evidence="1" id="KW-0812">Transmembrane</keyword>
<sequence>MTRSLTTFIAVLSLWVGSVSSFSSLATTKCRATTMTPSTTRLFNLEEPENSPFTMRDKYKDSFSERNRVNYRTTFTHDDWVEFRKPGRNVLGDDVFGEPFSVMMITGLGGIMLIVLLILTLAAK</sequence>
<organism evidence="3 4">
    <name type="scientific">Seminavis robusta</name>
    <dbReference type="NCBI Taxonomy" id="568900"/>
    <lineage>
        <taxon>Eukaryota</taxon>
        <taxon>Sar</taxon>
        <taxon>Stramenopiles</taxon>
        <taxon>Ochrophyta</taxon>
        <taxon>Bacillariophyta</taxon>
        <taxon>Bacillariophyceae</taxon>
        <taxon>Bacillariophycidae</taxon>
        <taxon>Naviculales</taxon>
        <taxon>Naviculaceae</taxon>
        <taxon>Seminavis</taxon>
    </lineage>
</organism>
<dbReference type="EMBL" id="CAICTM010000061">
    <property type="protein sequence ID" value="CAB9499479.1"/>
    <property type="molecule type" value="Genomic_DNA"/>
</dbReference>
<keyword evidence="4" id="KW-1185">Reference proteome</keyword>